<sequence>MAFGFDAQQSHAQSNRDTIYPIFQFPQHKMPRIDGDFSDWNLVPGNFAIGLDQMKESINGIGFNLDATDLDISVKVGWVKDLNRLYFFLEVFDDFWEFERLDIKQDIFELVIDADVSGGNFIKKWNANKKRIPIEELHFRGHGAHAQNYHIFIPAVNKDWAMIWGNTPWIKDFPYANASYKHDLKQGEPGTLKMEFWITPFDYAAVEGINSSAVSTLKENEIIAMSWSVLDYDDDNKERKDFINLAHNIKMIHDGDFMNHFRLMPLSKALKPEIQANWSFVEVDRDRRVFAFKDESVGDIEKWTWDFGDGTTSNGQNPVHQYSTSGHWTVVLTVENKDGKSIRSKVWDVVTK</sequence>
<dbReference type="InterPro" id="IPR035986">
    <property type="entry name" value="PKD_dom_sf"/>
</dbReference>
<organism evidence="2 3">
    <name type="scientific">Hyunsoonleella aquatilis</name>
    <dbReference type="NCBI Taxonomy" id="2762758"/>
    <lineage>
        <taxon>Bacteria</taxon>
        <taxon>Pseudomonadati</taxon>
        <taxon>Bacteroidota</taxon>
        <taxon>Flavobacteriia</taxon>
        <taxon>Flavobacteriales</taxon>
        <taxon>Flavobacteriaceae</taxon>
    </lineage>
</organism>
<proteinExistence type="predicted"/>
<comment type="caution">
    <text evidence="2">The sequence shown here is derived from an EMBL/GenBank/DDBJ whole genome shotgun (WGS) entry which is preliminary data.</text>
</comment>
<reference evidence="2" key="1">
    <citation type="submission" date="2020-08" db="EMBL/GenBank/DDBJ databases">
        <title>Hyunsoonleella sp. strain SJ7 genome sequencing and assembly.</title>
        <authorList>
            <person name="Kim I."/>
        </authorList>
    </citation>
    <scope>NUCLEOTIDE SEQUENCE</scope>
    <source>
        <strain evidence="2">SJ7</strain>
    </source>
</reference>
<dbReference type="CDD" id="cd00146">
    <property type="entry name" value="PKD"/>
    <property type="match status" value="1"/>
</dbReference>
<name>A0A923KIJ6_9FLAO</name>
<protein>
    <submittedName>
        <fullName evidence="2">PKD domain-containing protein</fullName>
    </submittedName>
</protein>
<dbReference type="InterPro" id="IPR022409">
    <property type="entry name" value="PKD/Chitinase_dom"/>
</dbReference>
<dbReference type="Gene3D" id="2.60.40.10">
    <property type="entry name" value="Immunoglobulins"/>
    <property type="match status" value="1"/>
</dbReference>
<evidence type="ECO:0000313" key="3">
    <source>
        <dbReference type="Proteomes" id="UP000656244"/>
    </source>
</evidence>
<evidence type="ECO:0000259" key="1">
    <source>
        <dbReference type="PROSITE" id="PS50093"/>
    </source>
</evidence>
<accession>A0A923KIJ6</accession>
<dbReference type="EMBL" id="JACNMF010000003">
    <property type="protein sequence ID" value="MBC3758679.1"/>
    <property type="molecule type" value="Genomic_DNA"/>
</dbReference>
<gene>
    <name evidence="2" type="ORF">H7U19_09715</name>
</gene>
<dbReference type="Pfam" id="PF18911">
    <property type="entry name" value="PKD_4"/>
    <property type="match status" value="1"/>
</dbReference>
<feature type="domain" description="PKD" evidence="1">
    <location>
        <begin position="292"/>
        <end position="346"/>
    </location>
</feature>
<dbReference type="AlphaFoldDB" id="A0A923KIJ6"/>
<dbReference type="SMART" id="SM00089">
    <property type="entry name" value="PKD"/>
    <property type="match status" value="1"/>
</dbReference>
<dbReference type="InterPro" id="IPR000601">
    <property type="entry name" value="PKD_dom"/>
</dbReference>
<dbReference type="InterPro" id="IPR013783">
    <property type="entry name" value="Ig-like_fold"/>
</dbReference>
<dbReference type="Proteomes" id="UP000656244">
    <property type="component" value="Unassembled WGS sequence"/>
</dbReference>
<evidence type="ECO:0000313" key="2">
    <source>
        <dbReference type="EMBL" id="MBC3758679.1"/>
    </source>
</evidence>
<dbReference type="SUPFAM" id="SSF49299">
    <property type="entry name" value="PKD domain"/>
    <property type="match status" value="1"/>
</dbReference>
<dbReference type="PROSITE" id="PS50093">
    <property type="entry name" value="PKD"/>
    <property type="match status" value="1"/>
</dbReference>
<keyword evidence="3" id="KW-1185">Reference proteome</keyword>